<evidence type="ECO:0000313" key="1">
    <source>
        <dbReference type="EMBL" id="KAJ7546568.1"/>
    </source>
</evidence>
<reference evidence="2" key="1">
    <citation type="journal article" date="2024" name="Proc. Natl. Acad. Sci. U.S.A.">
        <title>Extraordinary preservation of gene collinearity over three hundred million years revealed in homosporous lycophytes.</title>
        <authorList>
            <person name="Li C."/>
            <person name="Wickell D."/>
            <person name="Kuo L.Y."/>
            <person name="Chen X."/>
            <person name="Nie B."/>
            <person name="Liao X."/>
            <person name="Peng D."/>
            <person name="Ji J."/>
            <person name="Jenkins J."/>
            <person name="Williams M."/>
            <person name="Shu S."/>
            <person name="Plott C."/>
            <person name="Barry K."/>
            <person name="Rajasekar S."/>
            <person name="Grimwood J."/>
            <person name="Han X."/>
            <person name="Sun S."/>
            <person name="Hou Z."/>
            <person name="He W."/>
            <person name="Dai G."/>
            <person name="Sun C."/>
            <person name="Schmutz J."/>
            <person name="Leebens-Mack J.H."/>
            <person name="Li F.W."/>
            <person name="Wang L."/>
        </authorList>
    </citation>
    <scope>NUCLEOTIDE SEQUENCE [LARGE SCALE GENOMIC DNA]</scope>
    <source>
        <strain evidence="2">cv. PW_Plant_1</strain>
    </source>
</reference>
<comment type="caution">
    <text evidence="1">The sequence shown here is derived from an EMBL/GenBank/DDBJ whole genome shotgun (WGS) entry which is preliminary data.</text>
</comment>
<proteinExistence type="predicted"/>
<sequence>MLLRAASLVCVSVLLIQYCHVLNCQSDWKPKDVYRVDCGATSNTTVNGEVWQADGNNKIVTGGVLASTSSQNSLLPPDAPFLLSARIFTAASQYTFSVSPGRHWIRLYFYPFSFQNFDANSAIFTVLADGYVLLSNLSVVGEMNATKKPYLMEEYTINVKSSSLSISFVPSTAPNSYAFISALEVESMPEDSFADDGILVGPGIISQFGLPRIALQTMYRVNVGGQLVSPANDTGEDRSWIPDSTFIFGAATGAIPPYVFNIQYTSTLPPYIAPPSVYGTARTMGVSNVINSNFNLTWLFPVDLHFNYYIRLHFCEIVYTSIYQRIFNIYINNQTAIEGFDILAKVAAADTPYYVDFAVPMLQGDNRIWLQIGPTPNSGSQFNDAILNGLEILKMNNSDGSLAGAPLPPGFSPGSSTTKSGGWRSSVGVYIGGAVGGLAALGVILTGLYCLVSKRMRGAKVMSPAWLPLPLHGGGSGSIGSKVSKASHKSGTGSFVSSAPSNMGGRFISFAEILEATNNFDESLVLGIGGFGKVYKGELFDGTQVAVKRGNPRSEQGLTEFQTEIELLSKLRHRHLVSLIGYCEEHSEMILVYDCMANGPLRGHLYGTDLPSLTWKQRLEICIGSARGLHYLHTGAAQGIIHRDVKTTNILLDENLEAKVSDFGLSKTGPSLDHTHVSTVVKGSFGYLDPEYFRRQQLTEKSDVYSFGVVLMEVLCARPAINPALPREQVNLADWALHWQKMGKLEEIIDPKLVGQINKDSLRKFGETAEKCLAEQGIARPSMGDVLWNLEYALQLQETSMISDKSEVDMAPNNPRLIELSQHELMLHDSETNFSVAHAVPSEEHAEDSSVSAVFSDDASISAVFSQLVNPQGR</sequence>
<organism evidence="1 2">
    <name type="scientific">Diphasiastrum complanatum</name>
    <name type="common">Issler's clubmoss</name>
    <name type="synonym">Lycopodium complanatum</name>
    <dbReference type="NCBI Taxonomy" id="34168"/>
    <lineage>
        <taxon>Eukaryota</taxon>
        <taxon>Viridiplantae</taxon>
        <taxon>Streptophyta</taxon>
        <taxon>Embryophyta</taxon>
        <taxon>Tracheophyta</taxon>
        <taxon>Lycopodiopsida</taxon>
        <taxon>Lycopodiales</taxon>
        <taxon>Lycopodiaceae</taxon>
        <taxon>Lycopodioideae</taxon>
        <taxon>Diphasiastrum</taxon>
    </lineage>
</organism>
<name>A0ACC2CX00_DIPCM</name>
<gene>
    <name evidence="1" type="ORF">O6H91_08G044800</name>
</gene>
<keyword evidence="2" id="KW-1185">Reference proteome</keyword>
<accession>A0ACC2CX00</accession>
<protein>
    <submittedName>
        <fullName evidence="1">Uncharacterized protein</fullName>
    </submittedName>
</protein>
<evidence type="ECO:0000313" key="2">
    <source>
        <dbReference type="Proteomes" id="UP001162992"/>
    </source>
</evidence>
<dbReference type="Proteomes" id="UP001162992">
    <property type="component" value="Chromosome 8"/>
</dbReference>
<dbReference type="EMBL" id="CM055099">
    <property type="protein sequence ID" value="KAJ7546568.1"/>
    <property type="molecule type" value="Genomic_DNA"/>
</dbReference>